<protein>
    <submittedName>
        <fullName evidence="2">Uncharacterized membrane protein YsdA, DUF1294 family</fullName>
    </submittedName>
</protein>
<evidence type="ECO:0000256" key="1">
    <source>
        <dbReference type="SAM" id="Phobius"/>
    </source>
</evidence>
<evidence type="ECO:0000313" key="3">
    <source>
        <dbReference type="Proteomes" id="UP000198778"/>
    </source>
</evidence>
<dbReference type="Pfam" id="PF06961">
    <property type="entry name" value="DUF1294"/>
    <property type="match status" value="1"/>
</dbReference>
<dbReference type="EMBL" id="FNIL01000002">
    <property type="protein sequence ID" value="SDN56401.1"/>
    <property type="molecule type" value="Genomic_DNA"/>
</dbReference>
<dbReference type="InterPro" id="IPR010718">
    <property type="entry name" value="DUF1294"/>
</dbReference>
<keyword evidence="3" id="KW-1185">Reference proteome</keyword>
<keyword evidence="1" id="KW-0812">Transmembrane</keyword>
<dbReference type="RefSeq" id="WP_090841235.1">
    <property type="nucleotide sequence ID" value="NZ_FNIL01000002.1"/>
</dbReference>
<reference evidence="3" key="1">
    <citation type="submission" date="2016-10" db="EMBL/GenBank/DDBJ databases">
        <authorList>
            <person name="Varghese N."/>
            <person name="Submissions S."/>
        </authorList>
    </citation>
    <scope>NUCLEOTIDE SEQUENCE [LARGE SCALE GENOMIC DNA]</scope>
    <source>
        <strain evidence="3">CGMCC 1.10369</strain>
    </source>
</reference>
<accession>A0A1H0CF31</accession>
<dbReference type="AlphaFoldDB" id="A0A1H0CF31"/>
<sequence length="92" mass="10318">MGWIILWAALNIYGGILFVFDKRRAVKGGRRVSEKSLLTWAAFGAAPAMWFASKAVRHKTRVKKFVIMLPLFICMQAAAVLIILWQLGLLAV</sequence>
<keyword evidence="1" id="KW-0472">Membrane</keyword>
<keyword evidence="1" id="KW-1133">Transmembrane helix</keyword>
<name>A0A1H0CF31_9BACI</name>
<evidence type="ECO:0000313" key="2">
    <source>
        <dbReference type="EMBL" id="SDN56401.1"/>
    </source>
</evidence>
<proteinExistence type="predicted"/>
<dbReference type="STRING" id="745820.SAMN04488053_10274"/>
<dbReference type="OrthoDB" id="1698854at2"/>
<feature type="transmembrane region" description="Helical" evidence="1">
    <location>
        <begin position="65"/>
        <end position="87"/>
    </location>
</feature>
<dbReference type="Proteomes" id="UP000198778">
    <property type="component" value="Unassembled WGS sequence"/>
</dbReference>
<organism evidence="2 3">
    <name type="scientific">Alkalicoccus daliensis</name>
    <dbReference type="NCBI Taxonomy" id="745820"/>
    <lineage>
        <taxon>Bacteria</taxon>
        <taxon>Bacillati</taxon>
        <taxon>Bacillota</taxon>
        <taxon>Bacilli</taxon>
        <taxon>Bacillales</taxon>
        <taxon>Bacillaceae</taxon>
        <taxon>Alkalicoccus</taxon>
    </lineage>
</organism>
<gene>
    <name evidence="2" type="ORF">SAMN04488053_10274</name>
</gene>